<proteinExistence type="predicted"/>
<dbReference type="EMBL" id="JAACJJ010000016">
    <property type="protein sequence ID" value="KAF5324393.1"/>
    <property type="molecule type" value="Genomic_DNA"/>
</dbReference>
<name>A0A8H5BJS5_9AGAR</name>
<gene>
    <name evidence="1" type="ORF">D9619_011379</name>
</gene>
<comment type="caution">
    <text evidence="1">The sequence shown here is derived from an EMBL/GenBank/DDBJ whole genome shotgun (WGS) entry which is preliminary data.</text>
</comment>
<dbReference type="OrthoDB" id="2691851at2759"/>
<keyword evidence="2" id="KW-1185">Reference proteome</keyword>
<accession>A0A8H5BJS5</accession>
<protein>
    <submittedName>
        <fullName evidence="1">Uncharacterized protein</fullName>
    </submittedName>
</protein>
<organism evidence="1 2">
    <name type="scientific">Psilocybe cf. subviscida</name>
    <dbReference type="NCBI Taxonomy" id="2480587"/>
    <lineage>
        <taxon>Eukaryota</taxon>
        <taxon>Fungi</taxon>
        <taxon>Dikarya</taxon>
        <taxon>Basidiomycota</taxon>
        <taxon>Agaricomycotina</taxon>
        <taxon>Agaricomycetes</taxon>
        <taxon>Agaricomycetidae</taxon>
        <taxon>Agaricales</taxon>
        <taxon>Agaricineae</taxon>
        <taxon>Strophariaceae</taxon>
        <taxon>Psilocybe</taxon>
    </lineage>
</organism>
<reference evidence="1 2" key="1">
    <citation type="journal article" date="2020" name="ISME J.">
        <title>Uncovering the hidden diversity of litter-decomposition mechanisms in mushroom-forming fungi.</title>
        <authorList>
            <person name="Floudas D."/>
            <person name="Bentzer J."/>
            <person name="Ahren D."/>
            <person name="Johansson T."/>
            <person name="Persson P."/>
            <person name="Tunlid A."/>
        </authorList>
    </citation>
    <scope>NUCLEOTIDE SEQUENCE [LARGE SCALE GENOMIC DNA]</scope>
    <source>
        <strain evidence="1 2">CBS 101986</strain>
    </source>
</reference>
<sequence length="1124" mass="126025">MTGTCTTDPGRPTGALVHILRRPYLTYPFPLHDLISKRKPDYKLEAVDPYTSLIRIRSFNCLGTLSGTLKVCPNCVNTLPLIEDVRQLATRSIYRLDRILMSHWQLLDKLKSIEKIAKKETLKRLNTSRDLSRLREHKRTWDKLLHLLGTSDVPALHRIFKNAKIRGWSAEKLLEMVELAIAGKYHARNYSELEFDLAIAIYELGGGAALHALHHSIFAFPSRSTLIEWRSEYQLCITVGLPTMTDLLANIEIMYKTETRPEPAGMVLSMDEVAGDARLAYLEKTDDIVGLCEHASSLLSVKMGANLTVVRAVREAVRQGTVHVGQEIFVAAFARNDETDYGAKPVLIMPTCKRGDFKQAALIMEMLKQAWKMSPYGEGWHGPIWSIASDGDPKRRPALYLHCMTHEITTERNPALFNLLGNLPGLNLWTSESGETQDLDYKHNFKRICKLLCSREGILVDNVIVNKSLLASWLERLTDADWSDDNLFTLINANTPVIERIQTLLSPKDAQDVPRAVKLLKVIGDLPHLDKSAYNPSEQITYHALSLLGKMLEHLLDPFVDPKMSLSQQVTGLVTFAHIACALFRRHESAFMPHHLYSDLQCMVRTAVFRVAHSKLLNPQCKVFLCLLGDDVLEVLFGRTRMIGGHSPNYDVEEFRCRIGVAMRLDDIFQRHPEWECRPRRLKLKRSRDSDHLSPRNWQGELRAESCDLFLCWSSGVQKAEKILQEHGYDISFRELFREPGVDLLRPRGGKYPGISSEVDCSLVDISEAQNHTGEAAVDLDDLSFLRFDGTAAYALEQAQSQSTQQHSSWMDINGTPAHKKSILRILMDAGGDVDYNASHDRMLRQRYLSIGGDGKDWSKVHVFHDKRVCVAVFQCTLLKTASQYIDRAPLGELTLKNSVYDVTGQILALISATTSNGNPTGLQTDVSWLWNADYIALDTANSSTLNLPASTARVRHLSFTVNGRLVYPLSLSECREVNIGQLSSLEISGSIPATLETTWLISDAVLSEIESRLLDRVDSPSSLDEELSYKIPVFGAVREGRFPYQFTNGAEICINHSTTRIKAATLSTAGPLSCPVCTQQISGPQRQNHMGGHILRALNGVAPEATRNHISELPGKVFRSSHP</sequence>
<evidence type="ECO:0000313" key="2">
    <source>
        <dbReference type="Proteomes" id="UP000567179"/>
    </source>
</evidence>
<evidence type="ECO:0000313" key="1">
    <source>
        <dbReference type="EMBL" id="KAF5324393.1"/>
    </source>
</evidence>
<dbReference type="AlphaFoldDB" id="A0A8H5BJS5"/>
<dbReference type="Proteomes" id="UP000567179">
    <property type="component" value="Unassembled WGS sequence"/>
</dbReference>